<dbReference type="NCBIfam" id="NF033551">
    <property type="entry name" value="transpos_IS1182"/>
    <property type="match status" value="1"/>
</dbReference>
<dbReference type="Proteomes" id="UP000284902">
    <property type="component" value="Unassembled WGS sequence"/>
</dbReference>
<reference evidence="3 4" key="1">
    <citation type="submission" date="2018-08" db="EMBL/GenBank/DDBJ databases">
        <title>A genome reference for cultivated species of the human gut microbiota.</title>
        <authorList>
            <person name="Zou Y."/>
            <person name="Xue W."/>
            <person name="Luo G."/>
        </authorList>
    </citation>
    <scope>NUCLEOTIDE SEQUENCE [LARGE SCALE GENOMIC DNA]</scope>
    <source>
        <strain evidence="3 4">AM25-1LB</strain>
    </source>
</reference>
<dbReference type="RefSeq" id="WP_118213368.1">
    <property type="nucleotide sequence ID" value="NZ_JAQEAN010000052.1"/>
</dbReference>
<dbReference type="AlphaFoldDB" id="A0A414P0N9"/>
<sequence length="535" mass="63038">MTKYIKYHKNYTEFGEPYQLVLPLNLEGLVPNDDSVRLLSHELEDLNYSLLYQAYSAKGRNPAVDPKTMFKILTYAYSQNIYSSRKIETACKRDINFMWLLAGQKAPDHSTIARFRTGFLADACEDLFYQMVRRLEQMDELSKETVFIDGTKLEACANKYTFVWKKSVGKWEEKMFLKIQEAVALLNREYLQSFSVSKETRTHDIQKICCFIEQVCEEQHTVFVHGRGKRKSRNQKYLELFRRFLERQTVYDWHTASFQGRNNYCKTDPDATFMHMKDDHMRNAQLKPGYNVQIGVDSEYIVAADIFQDRNDVWTLIPFLETIEKKVGFRYPSVTADSGYESEEAYTYLREQKQKPYIKPQTYEKWKKRSFKQDISKRENMGYDEITDTYICHAGKELKPLFIKKQKSKSGYESEVTVYECEDCTGCPHKEKCTRAKGNKRLYISKSFLEKRQESYENILSEKGILYRMNRSIQVEGAFGVLKNDYEFQRFLLRGKTKVKLEILLLCMGYNLNKLHAKIQNERTGSHLFPVKETA</sequence>
<dbReference type="InterPro" id="IPR025668">
    <property type="entry name" value="Tnp_DDE_dom"/>
</dbReference>
<feature type="domain" description="Transposase DDE" evidence="2">
    <location>
        <begin position="391"/>
        <end position="516"/>
    </location>
</feature>
<dbReference type="Pfam" id="PF05598">
    <property type="entry name" value="DUF772"/>
    <property type="match status" value="1"/>
</dbReference>
<dbReference type="InterPro" id="IPR008490">
    <property type="entry name" value="Transposase_InsH_N"/>
</dbReference>
<protein>
    <submittedName>
        <fullName evidence="3">IS1182 family transposase</fullName>
    </submittedName>
</protein>
<evidence type="ECO:0000259" key="1">
    <source>
        <dbReference type="Pfam" id="PF05598"/>
    </source>
</evidence>
<organism evidence="3 4">
    <name type="scientific">[Ruminococcus] lactaris</name>
    <dbReference type="NCBI Taxonomy" id="46228"/>
    <lineage>
        <taxon>Bacteria</taxon>
        <taxon>Bacillati</taxon>
        <taxon>Bacillota</taxon>
        <taxon>Clostridia</taxon>
        <taxon>Lachnospirales</taxon>
        <taxon>Lachnospiraceae</taxon>
        <taxon>Mediterraneibacter</taxon>
    </lineage>
</organism>
<accession>A0A414P0N9</accession>
<dbReference type="Pfam" id="PF13751">
    <property type="entry name" value="DDE_Tnp_1_6"/>
    <property type="match status" value="1"/>
</dbReference>
<proteinExistence type="predicted"/>
<feature type="domain" description="Transposase InsH N-terminal" evidence="1">
    <location>
        <begin position="25"/>
        <end position="117"/>
    </location>
</feature>
<evidence type="ECO:0000313" key="4">
    <source>
        <dbReference type="Proteomes" id="UP000284902"/>
    </source>
</evidence>
<dbReference type="EMBL" id="QRHG01000083">
    <property type="protein sequence ID" value="RHF54549.1"/>
    <property type="molecule type" value="Genomic_DNA"/>
</dbReference>
<comment type="caution">
    <text evidence="3">The sequence shown here is derived from an EMBL/GenBank/DDBJ whole genome shotgun (WGS) entry which is preliminary data.</text>
</comment>
<evidence type="ECO:0000259" key="2">
    <source>
        <dbReference type="Pfam" id="PF13751"/>
    </source>
</evidence>
<dbReference type="PANTHER" id="PTHR33408:SF2">
    <property type="entry name" value="TRANSPOSASE DDE DOMAIN-CONTAINING PROTEIN"/>
    <property type="match status" value="1"/>
</dbReference>
<gene>
    <name evidence="3" type="ORF">DW672_14055</name>
</gene>
<evidence type="ECO:0000313" key="3">
    <source>
        <dbReference type="EMBL" id="RHF54549.1"/>
    </source>
</evidence>
<dbReference type="InterPro" id="IPR047629">
    <property type="entry name" value="IS1182_transpos"/>
</dbReference>
<dbReference type="PANTHER" id="PTHR33408">
    <property type="entry name" value="TRANSPOSASE"/>
    <property type="match status" value="1"/>
</dbReference>
<name>A0A414P0N9_9FIRM</name>